<reference evidence="2 3" key="1">
    <citation type="submission" date="2019-03" db="EMBL/GenBank/DDBJ databases">
        <title>Genomic Encyclopedia of Type Strains, Phase IV (KMG-IV): sequencing the most valuable type-strain genomes for metagenomic binning, comparative biology and taxonomic classification.</title>
        <authorList>
            <person name="Goeker M."/>
        </authorList>
    </citation>
    <scope>NUCLEOTIDE SEQUENCE [LARGE SCALE GENOMIC DNA]</scope>
    <source>
        <strain evidence="2 3">DSM 28867</strain>
    </source>
</reference>
<keyword evidence="3" id="KW-1185">Reference proteome</keyword>
<dbReference type="EMBL" id="SODD01000075">
    <property type="protein sequence ID" value="TDW08231.1"/>
    <property type="molecule type" value="Genomic_DNA"/>
</dbReference>
<name>A0A4R7Z9K6_9FIRM</name>
<accession>A0A4R7Z9K6</accession>
<gene>
    <name evidence="2" type="ORF">EDD63_1753</name>
</gene>
<comment type="caution">
    <text evidence="2">The sequence shown here is derived from an EMBL/GenBank/DDBJ whole genome shotgun (WGS) entry which is preliminary data.</text>
</comment>
<feature type="region of interest" description="Disordered" evidence="1">
    <location>
        <begin position="56"/>
        <end position="80"/>
    </location>
</feature>
<dbReference type="AlphaFoldDB" id="A0A4R7Z9K6"/>
<evidence type="ECO:0000313" key="2">
    <source>
        <dbReference type="EMBL" id="TDW08231.1"/>
    </source>
</evidence>
<dbReference type="RefSeq" id="WP_134171417.1">
    <property type="nucleotide sequence ID" value="NZ_SODD01000075.1"/>
</dbReference>
<proteinExistence type="predicted"/>
<organism evidence="2 3">
    <name type="scientific">Breznakia blatticola</name>
    <dbReference type="NCBI Taxonomy" id="1754012"/>
    <lineage>
        <taxon>Bacteria</taxon>
        <taxon>Bacillati</taxon>
        <taxon>Bacillota</taxon>
        <taxon>Erysipelotrichia</taxon>
        <taxon>Erysipelotrichales</taxon>
        <taxon>Erysipelotrichaceae</taxon>
        <taxon>Breznakia</taxon>
    </lineage>
</organism>
<sequence>MEHNNSIKNINNIIDSLRLDCPNTDFTQTKSYAYIDFTTEDVSNIVTPYGPEYGGSNISDPPFTGTGFTGSENGTIVPEW</sequence>
<protein>
    <submittedName>
        <fullName evidence="2">Uncharacterized protein</fullName>
    </submittedName>
</protein>
<evidence type="ECO:0000313" key="3">
    <source>
        <dbReference type="Proteomes" id="UP000294743"/>
    </source>
</evidence>
<evidence type="ECO:0000256" key="1">
    <source>
        <dbReference type="SAM" id="MobiDB-lite"/>
    </source>
</evidence>
<dbReference type="Proteomes" id="UP000294743">
    <property type="component" value="Unassembled WGS sequence"/>
</dbReference>
<dbReference type="OrthoDB" id="2048906at2"/>